<evidence type="ECO:0000259" key="2">
    <source>
        <dbReference type="Pfam" id="PF01551"/>
    </source>
</evidence>
<dbReference type="Gene3D" id="2.70.70.10">
    <property type="entry name" value="Glucose Permease (Domain IIA)"/>
    <property type="match status" value="1"/>
</dbReference>
<feature type="domain" description="M23ase beta-sheet core" evidence="2">
    <location>
        <begin position="752"/>
        <end position="839"/>
    </location>
</feature>
<organism evidence="3 4">
    <name type="scientific">Limosilactobacillus fastidiosus</name>
    <dbReference type="NCBI Taxonomy" id="2759855"/>
    <lineage>
        <taxon>Bacteria</taxon>
        <taxon>Bacillati</taxon>
        <taxon>Bacillota</taxon>
        <taxon>Bacilli</taxon>
        <taxon>Lactobacillales</taxon>
        <taxon>Lactobacillaceae</taxon>
        <taxon>Limosilactobacillus</taxon>
    </lineage>
</organism>
<feature type="region of interest" description="Disordered" evidence="1">
    <location>
        <begin position="40"/>
        <end position="92"/>
    </location>
</feature>
<reference evidence="3 4" key="1">
    <citation type="submission" date="2020-07" db="EMBL/GenBank/DDBJ databases">
        <title>Description of Limosilactobacillus balticus sp. nov., Limosilactobacillus agrestis sp. nov., Limosilactobacillus albertensis sp. nov., Limosilactobacillus rudii sp. nov., Limosilactobacillus fastidiosus sp. nov., five novel Limosilactobacillus species isolated from the vertebrate gastrointestinal tract, and proposal of 6 subspecies of Limosilactobacillus reuteri adapted to the gastrointestinal tract of specific vertebrate hosts.</title>
        <authorList>
            <person name="Li F."/>
            <person name="Cheng C."/>
            <person name="Zheng J."/>
            <person name="Quevedo R.M."/>
            <person name="Li J."/>
            <person name="Roos S."/>
            <person name="Gaenzle M.G."/>
            <person name="Walter J."/>
        </authorList>
    </citation>
    <scope>NUCLEOTIDE SEQUENCE [LARGE SCALE GENOMIC DNA]</scope>
    <source>
        <strain evidence="3 4">WF-MO7-1</strain>
    </source>
</reference>
<accession>A0ABR6E7G6</accession>
<dbReference type="PANTHER" id="PTHR21666:SF270">
    <property type="entry name" value="MUREIN HYDROLASE ACTIVATOR ENVC"/>
    <property type="match status" value="1"/>
</dbReference>
<dbReference type="CDD" id="cd12797">
    <property type="entry name" value="M23_peptidase"/>
    <property type="match status" value="1"/>
</dbReference>
<dbReference type="RefSeq" id="WP_182583003.1">
    <property type="nucleotide sequence ID" value="NZ_JACIUZ010000034.1"/>
</dbReference>
<sequence length="869" mass="95596">MEENIIFNLKNFKSKVLPTITVCGSALFLMHGKASADQIDTTNQKQTDAQVQTMGTNTGASNDNNNNNQNNSAVADSTQQTNDASSVATNTNSDVNASSAVTYSAHAASSVTNNQAETAVSYDQNDHGNYAYLDSAKVDNNDQVQLSGWHATNESSDKPYHYVIAYDNTTKSEISRTQVTDPVSRPDVQSAHNVYGANKSGFNVKLDLSSVALANADSISFISRYSAAKDGNSNYVDYWFAPITFDKENHASLDDASVQNGQLHISGWHATNQAADKLYHTVILYDQTENKEIARQVVTPVKRQDVANAYPGVADANMSGFDINFNLSNVNLNHKIQVISRYSKYADANSNYVDYWFTPITNGNYTNQANLDNFNISNGQTLKVSGWHADDISQLESNHYLILFDNTTNKQVTSVKIKNNSRADVAKAYPSVQSAGQSGFNYTFNLSDLNLTSGHSYSLVSRYSTSTNGNGSDGQYTDYWFKPVVLNQQAYNIDSIKMTSAGLQLSGWMASDNSINRNNAFIIVLNDGKEVARQKVELASRPDVANVYGSIYNSVKSGFSTTVKLDPTAVTGTMQIIMRFSSDVNGNSDYSDQYSQKYTTNVGSFDNIEVTDNGIYVSGWHASNLAANKPYEFLIFVDQNGKELYRQQVLDRNRTRNDVANVYPYIANSGKSGYQLGFTIPDSLNHHTVQIIDRLTDDVYGNGNYVDIKSNPVSINDEDYWAWPFPADGQGRFMGAQLFGVNPGGEFRLNGFHDGLDFGSIDHPGSQVHAIHSGKIVGVGYGSGIDWYVLEDTGEYLIVYQEAFSSRSKINVSVGQEIKVGDVIGTRDTSHVHIGITRQHNYSLALKSSFINNGTWLNPLTVIKNGLKK</sequence>
<dbReference type="Proteomes" id="UP000544052">
    <property type="component" value="Unassembled WGS sequence"/>
</dbReference>
<dbReference type="InterPro" id="IPR050570">
    <property type="entry name" value="Cell_wall_metabolism_enzyme"/>
</dbReference>
<evidence type="ECO:0000313" key="4">
    <source>
        <dbReference type="Proteomes" id="UP000544052"/>
    </source>
</evidence>
<feature type="compositionally biased region" description="Low complexity" evidence="1">
    <location>
        <begin position="62"/>
        <end position="71"/>
    </location>
</feature>
<feature type="compositionally biased region" description="Polar residues" evidence="1">
    <location>
        <begin position="72"/>
        <end position="92"/>
    </location>
</feature>
<dbReference type="Pfam" id="PF01551">
    <property type="entry name" value="Peptidase_M23"/>
    <property type="match status" value="1"/>
</dbReference>
<name>A0ABR6E7G6_9LACO</name>
<feature type="compositionally biased region" description="Polar residues" evidence="1">
    <location>
        <begin position="40"/>
        <end position="61"/>
    </location>
</feature>
<dbReference type="PANTHER" id="PTHR21666">
    <property type="entry name" value="PEPTIDASE-RELATED"/>
    <property type="match status" value="1"/>
</dbReference>
<dbReference type="InterPro" id="IPR016047">
    <property type="entry name" value="M23ase_b-sheet_dom"/>
</dbReference>
<evidence type="ECO:0000313" key="3">
    <source>
        <dbReference type="EMBL" id="MBB1063143.1"/>
    </source>
</evidence>
<dbReference type="EMBL" id="JACIUZ010000034">
    <property type="protein sequence ID" value="MBB1063143.1"/>
    <property type="molecule type" value="Genomic_DNA"/>
</dbReference>
<dbReference type="SUPFAM" id="SSF51261">
    <property type="entry name" value="Duplicated hybrid motif"/>
    <property type="match status" value="1"/>
</dbReference>
<comment type="caution">
    <text evidence="3">The sequence shown here is derived from an EMBL/GenBank/DDBJ whole genome shotgun (WGS) entry which is preliminary data.</text>
</comment>
<dbReference type="InterPro" id="IPR011055">
    <property type="entry name" value="Dup_hybrid_motif"/>
</dbReference>
<gene>
    <name evidence="3" type="ORF">H5R64_05030</name>
</gene>
<keyword evidence="4" id="KW-1185">Reference proteome</keyword>
<evidence type="ECO:0000256" key="1">
    <source>
        <dbReference type="SAM" id="MobiDB-lite"/>
    </source>
</evidence>
<protein>
    <submittedName>
        <fullName evidence="3">M23 family metallopeptidase</fullName>
    </submittedName>
</protein>
<proteinExistence type="predicted"/>